<dbReference type="GO" id="GO:0000428">
    <property type="term" value="C:DNA-directed RNA polymerase complex"/>
    <property type="evidence" value="ECO:0007669"/>
    <property type="project" value="UniProtKB-KW"/>
</dbReference>
<dbReference type="Gene3D" id="3.30.1490.120">
    <property type="entry name" value="RNA polymerase Rpb7-like, N-terminal domain"/>
    <property type="match status" value="1"/>
</dbReference>
<gene>
    <name evidence="3" type="ORF">SLEP1_g52085</name>
</gene>
<dbReference type="InterPro" id="IPR036898">
    <property type="entry name" value="RNA_pol_Rpb7-like_N_sf"/>
</dbReference>
<reference evidence="3 4" key="1">
    <citation type="journal article" date="2021" name="Commun. Biol.">
        <title>The genome of Shorea leprosula (Dipterocarpaceae) highlights the ecological relevance of drought in aseasonal tropical rainforests.</title>
        <authorList>
            <person name="Ng K.K.S."/>
            <person name="Kobayashi M.J."/>
            <person name="Fawcett J.A."/>
            <person name="Hatakeyama M."/>
            <person name="Paape T."/>
            <person name="Ng C.H."/>
            <person name="Ang C.C."/>
            <person name="Tnah L.H."/>
            <person name="Lee C.T."/>
            <person name="Nishiyama T."/>
            <person name="Sese J."/>
            <person name="O'Brien M.J."/>
            <person name="Copetti D."/>
            <person name="Mohd Noor M.I."/>
            <person name="Ong R.C."/>
            <person name="Putra M."/>
            <person name="Sireger I.Z."/>
            <person name="Indrioko S."/>
            <person name="Kosugi Y."/>
            <person name="Izuno A."/>
            <person name="Isagi Y."/>
            <person name="Lee S.L."/>
            <person name="Shimizu K.K."/>
        </authorList>
    </citation>
    <scope>NUCLEOTIDE SEQUENCE [LARGE SCALE GENOMIC DNA]</scope>
    <source>
        <strain evidence="3">214</strain>
    </source>
</reference>
<comment type="caution">
    <text evidence="3">The sequence shown here is derived from an EMBL/GenBank/DDBJ whole genome shotgun (WGS) entry which is preliminary data.</text>
</comment>
<evidence type="ECO:0000256" key="1">
    <source>
        <dbReference type="ARBA" id="ARBA00022478"/>
    </source>
</evidence>
<evidence type="ECO:0000313" key="3">
    <source>
        <dbReference type="EMBL" id="GKV44949.1"/>
    </source>
</evidence>
<organism evidence="3 4">
    <name type="scientific">Rubroshorea leprosula</name>
    <dbReference type="NCBI Taxonomy" id="152421"/>
    <lineage>
        <taxon>Eukaryota</taxon>
        <taxon>Viridiplantae</taxon>
        <taxon>Streptophyta</taxon>
        <taxon>Embryophyta</taxon>
        <taxon>Tracheophyta</taxon>
        <taxon>Spermatophyta</taxon>
        <taxon>Magnoliopsida</taxon>
        <taxon>eudicotyledons</taxon>
        <taxon>Gunneridae</taxon>
        <taxon>Pentapetalae</taxon>
        <taxon>rosids</taxon>
        <taxon>malvids</taxon>
        <taxon>Malvales</taxon>
        <taxon>Dipterocarpaceae</taxon>
        <taxon>Rubroshorea</taxon>
    </lineage>
</organism>
<sequence length="68" mass="7842">MFFHIVLERNMQLHSCHFGRNHRENLVSKLMKDVKDTCRKDRIGNNVVSCLIITVKRCGATLANTKTV</sequence>
<dbReference type="Proteomes" id="UP001054252">
    <property type="component" value="Unassembled WGS sequence"/>
</dbReference>
<dbReference type="EMBL" id="BPVZ01000188">
    <property type="protein sequence ID" value="GKV44949.1"/>
    <property type="molecule type" value="Genomic_DNA"/>
</dbReference>
<protein>
    <submittedName>
        <fullName evidence="3">Uncharacterized protein</fullName>
    </submittedName>
</protein>
<keyword evidence="2" id="KW-0804">Transcription</keyword>
<evidence type="ECO:0000313" key="4">
    <source>
        <dbReference type="Proteomes" id="UP001054252"/>
    </source>
</evidence>
<dbReference type="SUPFAM" id="SSF88798">
    <property type="entry name" value="N-terminal, heterodimerisation domain of RBP7 (RpoE)"/>
    <property type="match status" value="1"/>
</dbReference>
<dbReference type="AlphaFoldDB" id="A0AAV5M7G9"/>
<proteinExistence type="predicted"/>
<name>A0AAV5M7G9_9ROSI</name>
<keyword evidence="4" id="KW-1185">Reference proteome</keyword>
<accession>A0AAV5M7G9</accession>
<keyword evidence="1" id="KW-0240">DNA-directed RNA polymerase</keyword>
<evidence type="ECO:0000256" key="2">
    <source>
        <dbReference type="ARBA" id="ARBA00023163"/>
    </source>
</evidence>